<evidence type="ECO:0000256" key="2">
    <source>
        <dbReference type="ARBA" id="ARBA00008389"/>
    </source>
</evidence>
<dbReference type="EMBL" id="CAMXCT020004110">
    <property type="protein sequence ID" value="CAL1161066.1"/>
    <property type="molecule type" value="Genomic_DNA"/>
</dbReference>
<evidence type="ECO:0000256" key="4">
    <source>
        <dbReference type="ARBA" id="ARBA00022723"/>
    </source>
</evidence>
<dbReference type="EMBL" id="CAMXCT010004110">
    <property type="protein sequence ID" value="CAI4007691.1"/>
    <property type="molecule type" value="Genomic_DNA"/>
</dbReference>
<feature type="non-terminal residue" evidence="8">
    <location>
        <position position="152"/>
    </location>
</feature>
<dbReference type="GO" id="GO:0005737">
    <property type="term" value="C:cytoplasm"/>
    <property type="evidence" value="ECO:0007669"/>
    <property type="project" value="InterPro"/>
</dbReference>
<evidence type="ECO:0000256" key="3">
    <source>
        <dbReference type="ARBA" id="ARBA00012643"/>
    </source>
</evidence>
<evidence type="ECO:0000256" key="1">
    <source>
        <dbReference type="ARBA" id="ARBA00000815"/>
    </source>
</evidence>
<protein>
    <recommendedName>
        <fullName evidence="3">5'-nucleotidase</fullName>
        <ecNumber evidence="3">3.1.3.5</ecNumber>
    </recommendedName>
</protein>
<dbReference type="GO" id="GO:0000166">
    <property type="term" value="F:nucleotide binding"/>
    <property type="evidence" value="ECO:0007669"/>
    <property type="project" value="UniProtKB-KW"/>
</dbReference>
<organism evidence="8">
    <name type="scientific">Cladocopium goreaui</name>
    <dbReference type="NCBI Taxonomy" id="2562237"/>
    <lineage>
        <taxon>Eukaryota</taxon>
        <taxon>Sar</taxon>
        <taxon>Alveolata</taxon>
        <taxon>Dinophyceae</taxon>
        <taxon>Suessiales</taxon>
        <taxon>Symbiodiniaceae</taxon>
        <taxon>Cladocopium</taxon>
    </lineage>
</organism>
<comment type="catalytic activity">
    <reaction evidence="1">
        <text>a ribonucleoside 5'-phosphate + H2O = a ribonucleoside + phosphate</text>
        <dbReference type="Rhea" id="RHEA:12484"/>
        <dbReference type="ChEBI" id="CHEBI:15377"/>
        <dbReference type="ChEBI" id="CHEBI:18254"/>
        <dbReference type="ChEBI" id="CHEBI:43474"/>
        <dbReference type="ChEBI" id="CHEBI:58043"/>
        <dbReference type="EC" id="3.1.3.5"/>
    </reaction>
</comment>
<reference evidence="9" key="2">
    <citation type="submission" date="2024-04" db="EMBL/GenBank/DDBJ databases">
        <authorList>
            <person name="Chen Y."/>
            <person name="Shah S."/>
            <person name="Dougan E. K."/>
            <person name="Thang M."/>
            <person name="Chan C."/>
        </authorList>
    </citation>
    <scope>NUCLEOTIDE SEQUENCE [LARGE SCALE GENOMIC DNA]</scope>
</reference>
<keyword evidence="7" id="KW-0460">Magnesium</keyword>
<comment type="caution">
    <text evidence="8">The sequence shown here is derived from an EMBL/GenBank/DDBJ whole genome shotgun (WGS) entry which is preliminary data.</text>
</comment>
<evidence type="ECO:0000256" key="6">
    <source>
        <dbReference type="ARBA" id="ARBA00022801"/>
    </source>
</evidence>
<keyword evidence="5" id="KW-0547">Nucleotide-binding</keyword>
<name>A0A9P1GB82_9DINO</name>
<dbReference type="OrthoDB" id="10014216at2759"/>
<dbReference type="GO" id="GO:0000287">
    <property type="term" value="F:magnesium ion binding"/>
    <property type="evidence" value="ECO:0007669"/>
    <property type="project" value="InterPro"/>
</dbReference>
<keyword evidence="4" id="KW-0479">Metal-binding</keyword>
<dbReference type="FunFam" id="1.10.150.340:FF:000001">
    <property type="entry name" value="Cytosolic 5-nucleotidase 3-like"/>
    <property type="match status" value="1"/>
</dbReference>
<feature type="non-terminal residue" evidence="8">
    <location>
        <position position="1"/>
    </location>
</feature>
<evidence type="ECO:0000256" key="7">
    <source>
        <dbReference type="ARBA" id="ARBA00022842"/>
    </source>
</evidence>
<proteinExistence type="inferred from homology"/>
<dbReference type="EC" id="3.1.3.5" evidence="3"/>
<dbReference type="SUPFAM" id="SSF56784">
    <property type="entry name" value="HAD-like"/>
    <property type="match status" value="1"/>
</dbReference>
<dbReference type="PANTHER" id="PTHR13045">
    <property type="entry name" value="5'-NUCLEOTIDASE"/>
    <property type="match status" value="1"/>
</dbReference>
<evidence type="ECO:0000313" key="8">
    <source>
        <dbReference type="EMBL" id="CAI4007691.1"/>
    </source>
</evidence>
<keyword evidence="6" id="KW-0378">Hydrolase</keyword>
<dbReference type="PANTHER" id="PTHR13045:SF0">
    <property type="entry name" value="7-METHYLGUANOSINE PHOSPHATE-SPECIFIC 5'-NUCLEOTIDASE"/>
    <property type="match status" value="1"/>
</dbReference>
<gene>
    <name evidence="8" type="ORF">C1SCF055_LOCUS33228</name>
</gene>
<evidence type="ECO:0000256" key="5">
    <source>
        <dbReference type="ARBA" id="ARBA00022741"/>
    </source>
</evidence>
<dbReference type="Gene3D" id="1.10.150.340">
    <property type="entry name" value="Pyrimidine 5'-nucleotidase (UMPH-1), N-terminal domain"/>
    <property type="match status" value="1"/>
</dbReference>
<dbReference type="GO" id="GO:0008253">
    <property type="term" value="F:5'-nucleotidase activity"/>
    <property type="evidence" value="ECO:0007669"/>
    <property type="project" value="UniProtKB-EC"/>
</dbReference>
<dbReference type="Pfam" id="PF05822">
    <property type="entry name" value="UMPH-1"/>
    <property type="match status" value="1"/>
</dbReference>
<dbReference type="InterPro" id="IPR006434">
    <property type="entry name" value="Pyrimidine_nucleotidase_eu"/>
</dbReference>
<dbReference type="InterPro" id="IPR036412">
    <property type="entry name" value="HAD-like_sf"/>
</dbReference>
<sequence>MAESLQSPVDAVDSNALELVDRASAAAAKGELLVILDFDRTLTSNFMPDGQRVTSAHGILEVASVLSETFKSKAQELFRKYYPIEIDEKMPIDEKVPIMHKWYGQVHELIMKENVTKDNIAGAVSSCKTIRLRDGMLDFLQSCQSHDPVIPV</sequence>
<evidence type="ECO:0000313" key="9">
    <source>
        <dbReference type="EMBL" id="CAL1161066.1"/>
    </source>
</evidence>
<comment type="similarity">
    <text evidence="2">Belongs to the pyrimidine 5'-nucleotidase family.</text>
</comment>
<accession>A0A9P1GB82</accession>
<dbReference type="AlphaFoldDB" id="A0A9P1GB82"/>
<reference evidence="8" key="1">
    <citation type="submission" date="2022-10" db="EMBL/GenBank/DDBJ databases">
        <authorList>
            <person name="Chen Y."/>
            <person name="Dougan E. K."/>
            <person name="Chan C."/>
            <person name="Rhodes N."/>
            <person name="Thang M."/>
        </authorList>
    </citation>
    <scope>NUCLEOTIDE SEQUENCE</scope>
</reference>